<gene>
    <name evidence="4" type="ORF">M514_26164</name>
</gene>
<dbReference type="InterPro" id="IPR001254">
    <property type="entry name" value="Trypsin_dom"/>
</dbReference>
<dbReference type="InterPro" id="IPR043504">
    <property type="entry name" value="Peptidase_S1_PA_chymotrypsin"/>
</dbReference>
<feature type="region of interest" description="Disordered" evidence="2">
    <location>
        <begin position="118"/>
        <end position="212"/>
    </location>
</feature>
<evidence type="ECO:0000313" key="4">
    <source>
        <dbReference type="EMBL" id="KFD61645.1"/>
    </source>
</evidence>
<dbReference type="GO" id="GO:0004252">
    <property type="term" value="F:serine-type endopeptidase activity"/>
    <property type="evidence" value="ECO:0007669"/>
    <property type="project" value="InterPro"/>
</dbReference>
<dbReference type="InterPro" id="IPR009003">
    <property type="entry name" value="Peptidase_S1_PA"/>
</dbReference>
<dbReference type="GO" id="GO:0006508">
    <property type="term" value="P:proteolysis"/>
    <property type="evidence" value="ECO:0007669"/>
    <property type="project" value="InterPro"/>
</dbReference>
<dbReference type="Proteomes" id="UP000030758">
    <property type="component" value="Unassembled WGS sequence"/>
</dbReference>
<organism evidence="4">
    <name type="scientific">Trichuris suis</name>
    <name type="common">pig whipworm</name>
    <dbReference type="NCBI Taxonomy" id="68888"/>
    <lineage>
        <taxon>Eukaryota</taxon>
        <taxon>Metazoa</taxon>
        <taxon>Ecdysozoa</taxon>
        <taxon>Nematoda</taxon>
        <taxon>Enoplea</taxon>
        <taxon>Dorylaimia</taxon>
        <taxon>Trichinellida</taxon>
        <taxon>Trichuridae</taxon>
        <taxon>Trichuris</taxon>
    </lineage>
</organism>
<dbReference type="Pfam" id="PF00089">
    <property type="entry name" value="Trypsin"/>
    <property type="match status" value="1"/>
</dbReference>
<evidence type="ECO:0000256" key="1">
    <source>
        <dbReference type="ARBA" id="ARBA00023157"/>
    </source>
</evidence>
<proteinExistence type="predicted"/>
<dbReference type="PANTHER" id="PTHR24250:SF27">
    <property type="entry name" value="ELASTASE 2 LIKE"/>
    <property type="match status" value="1"/>
</dbReference>
<dbReference type="PANTHER" id="PTHR24250">
    <property type="entry name" value="CHYMOTRYPSIN-RELATED"/>
    <property type="match status" value="1"/>
</dbReference>
<dbReference type="SUPFAM" id="SSF50494">
    <property type="entry name" value="Trypsin-like serine proteases"/>
    <property type="match status" value="2"/>
</dbReference>
<feature type="compositionally biased region" description="Low complexity" evidence="2">
    <location>
        <begin position="135"/>
        <end position="147"/>
    </location>
</feature>
<accession>A0A085MWP9</accession>
<sequence>LPWGNKETRRGIAILKLERPLSRTDNVVPVCLAERDSVPPPSASCYVTHYDKREHRMDEEIVMIPRNAHCLAAGSKASEYRGVCAMEEKKKQYINLGFYSEINVAHDVFSGKKVQTLPENVAHPPGAKPHKPIRASSSSSSSSSSASRETHRRRLTQIPDVYVPLATIPPPSSKPEQKRSKSSSSSDSSSEHVSASHEVADGSKSAEEADESTRVIRLNVKVIKTRLHALLRLNKRKPTDRSESSSSSVGEEIKPYPLPDGPKGPVICPTPGQRPIKPPAGSTSSNGVVVCPMPGNGVQIVPLPTPLPTAEYPSSSIEAVGMVILPSLPKYDMSNQTIADHEHILVQDNIVGESAVAKGRTATCDIIGIGNSMHSLLPGKSSGEITGNEIDNYIPDVTGALITEPCTAGNSGEHHQSSHLPGASGVHIFMVSGSSIEPLCTGTLYAKRGQEYSDEVVTASRCVPPSGGSNYRVYVGSLLPRKMAVDQLNRTLGLYGSIYATPFYEGYDELKEVGMTMLKLKHRVKVINGVESFPLPYSGTGASARMQCYISGVCQHGMPVRVQYQLLTPTECKQHLGDKFLPSVMYCGVGQKNVLQYVSLLLDVTGVLITEPCTAGNSAEHHESSHLPGASGVHIFMVSGSSIEPLCTGALYVRRGQEYSDEVVTASRCVPPS</sequence>
<evidence type="ECO:0000256" key="2">
    <source>
        <dbReference type="SAM" id="MobiDB-lite"/>
    </source>
</evidence>
<evidence type="ECO:0000259" key="3">
    <source>
        <dbReference type="Pfam" id="PF00089"/>
    </source>
</evidence>
<feature type="compositionally biased region" description="Basic and acidic residues" evidence="2">
    <location>
        <begin position="194"/>
        <end position="212"/>
    </location>
</feature>
<feature type="region of interest" description="Disordered" evidence="2">
    <location>
        <begin position="234"/>
        <end position="265"/>
    </location>
</feature>
<protein>
    <recommendedName>
        <fullName evidence="3">Peptidase S1 domain-containing protein</fullName>
    </recommendedName>
</protein>
<feature type="non-terminal residue" evidence="4">
    <location>
        <position position="1"/>
    </location>
</feature>
<keyword evidence="1" id="KW-1015">Disulfide bond</keyword>
<name>A0A085MWP9_9BILA</name>
<dbReference type="EMBL" id="KL367616">
    <property type="protein sequence ID" value="KFD61645.1"/>
    <property type="molecule type" value="Genomic_DNA"/>
</dbReference>
<feature type="compositionally biased region" description="Low complexity" evidence="2">
    <location>
        <begin position="182"/>
        <end position="193"/>
    </location>
</feature>
<dbReference type="AlphaFoldDB" id="A0A085MWP9"/>
<feature type="domain" description="Peptidase S1" evidence="3">
    <location>
        <begin position="6"/>
        <end position="95"/>
    </location>
</feature>
<reference evidence="4" key="1">
    <citation type="journal article" date="2014" name="Nat. Genet.">
        <title>Genome and transcriptome of the porcine whipworm Trichuris suis.</title>
        <authorList>
            <person name="Jex A.R."/>
            <person name="Nejsum P."/>
            <person name="Schwarz E.M."/>
            <person name="Hu L."/>
            <person name="Young N.D."/>
            <person name="Hall R.S."/>
            <person name="Korhonen P.K."/>
            <person name="Liao S."/>
            <person name="Thamsborg S."/>
            <person name="Xia J."/>
            <person name="Xu P."/>
            <person name="Wang S."/>
            <person name="Scheerlinck J.P."/>
            <person name="Hofmann A."/>
            <person name="Sternberg P.W."/>
            <person name="Wang J."/>
            <person name="Gasser R.B."/>
        </authorList>
    </citation>
    <scope>NUCLEOTIDE SEQUENCE [LARGE SCALE GENOMIC DNA]</scope>
    <source>
        <strain evidence="4">DCEP-RM93F</strain>
    </source>
</reference>
<dbReference type="Gene3D" id="2.40.10.10">
    <property type="entry name" value="Trypsin-like serine proteases"/>
    <property type="match status" value="2"/>
</dbReference>